<dbReference type="PROSITE" id="PS50109">
    <property type="entry name" value="HIS_KIN"/>
    <property type="match status" value="1"/>
</dbReference>
<protein>
    <recommendedName>
        <fullName evidence="2">histidine kinase</fullName>
        <ecNumber evidence="2">2.7.13.3</ecNumber>
    </recommendedName>
</protein>
<feature type="transmembrane region" description="Helical" evidence="9">
    <location>
        <begin position="6"/>
        <end position="26"/>
    </location>
</feature>
<feature type="domain" description="Histidine kinase" evidence="10">
    <location>
        <begin position="129"/>
        <end position="319"/>
    </location>
</feature>
<feature type="transmembrane region" description="Helical" evidence="9">
    <location>
        <begin position="75"/>
        <end position="94"/>
    </location>
</feature>
<gene>
    <name evidence="11" type="ORF">DFO77_104119</name>
</gene>
<name>A0A368VH76_9BACT</name>
<evidence type="ECO:0000256" key="8">
    <source>
        <dbReference type="ARBA" id="ARBA00023012"/>
    </source>
</evidence>
<dbReference type="Gene3D" id="1.20.5.1930">
    <property type="match status" value="1"/>
</dbReference>
<dbReference type="EMBL" id="QPIZ01000004">
    <property type="protein sequence ID" value="RCW38361.1"/>
    <property type="molecule type" value="Genomic_DNA"/>
</dbReference>
<keyword evidence="3" id="KW-0597">Phosphoprotein</keyword>
<keyword evidence="9" id="KW-0812">Transmembrane</keyword>
<sequence>MHHFNPYTMIIQTALLLSVILQFGAFFKTLGLIRKTRFNVSWISISIAFFLMAIRRGNELMIFAATPEPTRVDYFNSWTAVLISLLMFVASFYIRRIFNLQEEIDKLRKQSEAKVLSAIIDTEEKERALFARELHDGLGPILSSIKMAFSAIDKENIGQKNKLIVNRTETSIDHAVTAVREISNNLSPHLLEAFGLKKALLSFYNSIAVSQKPALELEKYSIPTGLAKNMEVIIYRIICELINNTLKHAKASKITVAIFPHLRKLEIHYSDDGCGYDPDAKTTGNGLANIRSRVKSLDGKANILSKKNDGFYMKINIPL</sequence>
<evidence type="ECO:0000256" key="1">
    <source>
        <dbReference type="ARBA" id="ARBA00000085"/>
    </source>
</evidence>
<dbReference type="SUPFAM" id="SSF55874">
    <property type="entry name" value="ATPase domain of HSP90 chaperone/DNA topoisomerase II/histidine kinase"/>
    <property type="match status" value="1"/>
</dbReference>
<evidence type="ECO:0000256" key="9">
    <source>
        <dbReference type="SAM" id="Phobius"/>
    </source>
</evidence>
<dbReference type="Proteomes" id="UP000252733">
    <property type="component" value="Unassembled WGS sequence"/>
</dbReference>
<dbReference type="InterPro" id="IPR011712">
    <property type="entry name" value="Sig_transdc_His_kin_sub3_dim/P"/>
</dbReference>
<evidence type="ECO:0000256" key="3">
    <source>
        <dbReference type="ARBA" id="ARBA00022553"/>
    </source>
</evidence>
<dbReference type="Gene3D" id="3.30.565.10">
    <property type="entry name" value="Histidine kinase-like ATPase, C-terminal domain"/>
    <property type="match status" value="1"/>
</dbReference>
<keyword evidence="4" id="KW-0808">Transferase</keyword>
<comment type="catalytic activity">
    <reaction evidence="1">
        <text>ATP + protein L-histidine = ADP + protein N-phospho-L-histidine.</text>
        <dbReference type="EC" id="2.7.13.3"/>
    </reaction>
</comment>
<keyword evidence="5" id="KW-0547">Nucleotide-binding</keyword>
<evidence type="ECO:0000256" key="4">
    <source>
        <dbReference type="ARBA" id="ARBA00022679"/>
    </source>
</evidence>
<evidence type="ECO:0000256" key="2">
    <source>
        <dbReference type="ARBA" id="ARBA00012438"/>
    </source>
</evidence>
<dbReference type="GO" id="GO:0046983">
    <property type="term" value="F:protein dimerization activity"/>
    <property type="evidence" value="ECO:0007669"/>
    <property type="project" value="InterPro"/>
</dbReference>
<feature type="transmembrane region" description="Helical" evidence="9">
    <location>
        <begin position="38"/>
        <end position="55"/>
    </location>
</feature>
<accession>A0A368VH76</accession>
<keyword evidence="7" id="KW-0067">ATP-binding</keyword>
<dbReference type="InterPro" id="IPR036890">
    <property type="entry name" value="HATPase_C_sf"/>
</dbReference>
<comment type="caution">
    <text evidence="11">The sequence shown here is derived from an EMBL/GenBank/DDBJ whole genome shotgun (WGS) entry which is preliminary data.</text>
</comment>
<evidence type="ECO:0000259" key="10">
    <source>
        <dbReference type="PROSITE" id="PS50109"/>
    </source>
</evidence>
<dbReference type="InterPro" id="IPR003594">
    <property type="entry name" value="HATPase_dom"/>
</dbReference>
<dbReference type="GO" id="GO:0005524">
    <property type="term" value="F:ATP binding"/>
    <property type="evidence" value="ECO:0007669"/>
    <property type="project" value="UniProtKB-KW"/>
</dbReference>
<keyword evidence="12" id="KW-1185">Reference proteome</keyword>
<dbReference type="GO" id="GO:0000155">
    <property type="term" value="F:phosphorelay sensor kinase activity"/>
    <property type="evidence" value="ECO:0007669"/>
    <property type="project" value="InterPro"/>
</dbReference>
<dbReference type="CDD" id="cd16917">
    <property type="entry name" value="HATPase_UhpB-NarQ-NarX-like"/>
    <property type="match status" value="1"/>
</dbReference>
<dbReference type="InterPro" id="IPR050482">
    <property type="entry name" value="Sensor_HK_TwoCompSys"/>
</dbReference>
<evidence type="ECO:0000313" key="12">
    <source>
        <dbReference type="Proteomes" id="UP000252733"/>
    </source>
</evidence>
<dbReference type="InterPro" id="IPR005467">
    <property type="entry name" value="His_kinase_dom"/>
</dbReference>
<keyword evidence="6 11" id="KW-0418">Kinase</keyword>
<evidence type="ECO:0000256" key="7">
    <source>
        <dbReference type="ARBA" id="ARBA00022840"/>
    </source>
</evidence>
<dbReference type="GO" id="GO:0016020">
    <property type="term" value="C:membrane"/>
    <property type="evidence" value="ECO:0007669"/>
    <property type="project" value="InterPro"/>
</dbReference>
<keyword evidence="9" id="KW-0472">Membrane</keyword>
<proteinExistence type="predicted"/>
<dbReference type="PANTHER" id="PTHR24421:SF10">
    <property type="entry name" value="NITRATE_NITRITE SENSOR PROTEIN NARQ"/>
    <property type="match status" value="1"/>
</dbReference>
<evidence type="ECO:0000256" key="6">
    <source>
        <dbReference type="ARBA" id="ARBA00022777"/>
    </source>
</evidence>
<dbReference type="SMART" id="SM00387">
    <property type="entry name" value="HATPase_c"/>
    <property type="match status" value="1"/>
</dbReference>
<dbReference type="EC" id="2.7.13.3" evidence="2"/>
<reference evidence="11 12" key="1">
    <citation type="submission" date="2018-07" db="EMBL/GenBank/DDBJ databases">
        <title>Freshwater and sediment microbial communities from various areas in North America, analyzing microbe dynamics in response to fracking.</title>
        <authorList>
            <person name="Lamendella R."/>
        </authorList>
    </citation>
    <scope>NUCLEOTIDE SEQUENCE [LARGE SCALE GENOMIC DNA]</scope>
    <source>
        <strain evidence="11 12">160A</strain>
    </source>
</reference>
<keyword evidence="9" id="KW-1133">Transmembrane helix</keyword>
<dbReference type="AlphaFoldDB" id="A0A368VH76"/>
<keyword evidence="8" id="KW-0902">Two-component regulatory system</keyword>
<evidence type="ECO:0000313" key="11">
    <source>
        <dbReference type="EMBL" id="RCW38361.1"/>
    </source>
</evidence>
<organism evidence="11 12">
    <name type="scientific">Marinilabilia salmonicolor</name>
    <dbReference type="NCBI Taxonomy" id="989"/>
    <lineage>
        <taxon>Bacteria</taxon>
        <taxon>Pseudomonadati</taxon>
        <taxon>Bacteroidota</taxon>
        <taxon>Bacteroidia</taxon>
        <taxon>Marinilabiliales</taxon>
        <taxon>Marinilabiliaceae</taxon>
        <taxon>Marinilabilia</taxon>
    </lineage>
</organism>
<dbReference type="Pfam" id="PF07730">
    <property type="entry name" value="HisKA_3"/>
    <property type="match status" value="1"/>
</dbReference>
<dbReference type="Pfam" id="PF02518">
    <property type="entry name" value="HATPase_c"/>
    <property type="match status" value="1"/>
</dbReference>
<dbReference type="PANTHER" id="PTHR24421">
    <property type="entry name" value="NITRATE/NITRITE SENSOR PROTEIN NARX-RELATED"/>
    <property type="match status" value="1"/>
</dbReference>
<evidence type="ECO:0000256" key="5">
    <source>
        <dbReference type="ARBA" id="ARBA00022741"/>
    </source>
</evidence>